<dbReference type="InterPro" id="IPR036291">
    <property type="entry name" value="NAD(P)-bd_dom_sf"/>
</dbReference>
<sequence>MASKTYDIVLFGMTGFTGKLAVEHLLKKQHPVKWAACARSEGKAKAILKEIADSVSQPPPPLVIADLICNSEQDETKLRDIIKSTRVVLTAAGPFEKYAMTLHKMCAEEGVHYADITGETSYVRQIIEKHDDIARKNNAALVSHCGNDCIPHDLTVFEMNEYAKSKGCTLVEVTTLDEIASSASFSGGTLTTAMYQLSKPKNTKSSLDYDPLVKTAEGKKSDFKTIITHKTKQYHKEFGRKAGPWLMAPVMSNCVRRSNALLGYCPELKFGDAMLDDPSWANYVSLTLYGGMLGAALYIPPLRSLIPQPGQGPDREAMDSGWLKLWGQGFMVDNNDKEKRTPVYSLMHFKKDTGYLMTAEMLVETGCLLVEMDKAGTLKGGVLTPAVAFGSELTKRLTKELEVTFDLKDAPMYDSN</sequence>
<comment type="caution">
    <text evidence="3">The sequence shown here is derived from an EMBL/GenBank/DDBJ whole genome shotgun (WGS) entry which is preliminary data.</text>
</comment>
<organism evidence="3 4">
    <name type="scientific">Seminavis robusta</name>
    <dbReference type="NCBI Taxonomy" id="568900"/>
    <lineage>
        <taxon>Eukaryota</taxon>
        <taxon>Sar</taxon>
        <taxon>Stramenopiles</taxon>
        <taxon>Ochrophyta</taxon>
        <taxon>Bacillariophyta</taxon>
        <taxon>Bacillariophyceae</taxon>
        <taxon>Bacillariophycidae</taxon>
        <taxon>Naviculales</taxon>
        <taxon>Naviculaceae</taxon>
        <taxon>Seminavis</taxon>
    </lineage>
</organism>
<accession>A0A9N8HH96</accession>
<evidence type="ECO:0000259" key="2">
    <source>
        <dbReference type="Pfam" id="PF03435"/>
    </source>
</evidence>
<dbReference type="Gene3D" id="3.40.50.720">
    <property type="entry name" value="NAD(P)-binding Rossmann-like Domain"/>
    <property type="match status" value="1"/>
</dbReference>
<dbReference type="GO" id="GO:0009247">
    <property type="term" value="P:glycolipid biosynthetic process"/>
    <property type="evidence" value="ECO:0007669"/>
    <property type="project" value="TreeGrafter"/>
</dbReference>
<dbReference type="GO" id="GO:0005811">
    <property type="term" value="C:lipid droplet"/>
    <property type="evidence" value="ECO:0007669"/>
    <property type="project" value="TreeGrafter"/>
</dbReference>
<keyword evidence="4" id="KW-1185">Reference proteome</keyword>
<dbReference type="Pfam" id="PF03435">
    <property type="entry name" value="Sacchrp_dh_NADP"/>
    <property type="match status" value="1"/>
</dbReference>
<feature type="domain" description="Saccharopine dehydrogenase NADP binding" evidence="2">
    <location>
        <begin position="8"/>
        <end position="138"/>
    </location>
</feature>
<gene>
    <name evidence="3" type="ORF">SEMRO_692_G188070.1</name>
</gene>
<dbReference type="PANTHER" id="PTHR12286:SF5">
    <property type="entry name" value="SACCHAROPINE DEHYDROGENASE-LIKE OXIDOREDUCTASE"/>
    <property type="match status" value="1"/>
</dbReference>
<dbReference type="SUPFAM" id="SSF51735">
    <property type="entry name" value="NAD(P)-binding Rossmann-fold domains"/>
    <property type="match status" value="1"/>
</dbReference>
<dbReference type="Proteomes" id="UP001153069">
    <property type="component" value="Unassembled WGS sequence"/>
</dbReference>
<protein>
    <submittedName>
        <fullName evidence="3">Trans-acting enoyl reductase</fullName>
    </submittedName>
</protein>
<evidence type="ECO:0000256" key="1">
    <source>
        <dbReference type="ARBA" id="ARBA00038048"/>
    </source>
</evidence>
<comment type="similarity">
    <text evidence="1">Belongs to the saccharopine dehydrogenase family.</text>
</comment>
<dbReference type="InterPro" id="IPR005097">
    <property type="entry name" value="Sacchrp_dh_NADP-bd"/>
</dbReference>
<reference evidence="3" key="1">
    <citation type="submission" date="2020-06" db="EMBL/GenBank/DDBJ databases">
        <authorList>
            <consortium name="Plant Systems Biology data submission"/>
        </authorList>
    </citation>
    <scope>NUCLEOTIDE SEQUENCE</scope>
    <source>
        <strain evidence="3">D6</strain>
    </source>
</reference>
<dbReference type="OrthoDB" id="10268090at2759"/>
<dbReference type="GO" id="GO:0005739">
    <property type="term" value="C:mitochondrion"/>
    <property type="evidence" value="ECO:0007669"/>
    <property type="project" value="TreeGrafter"/>
</dbReference>
<evidence type="ECO:0000313" key="3">
    <source>
        <dbReference type="EMBL" id="CAB9515063.1"/>
    </source>
</evidence>
<name>A0A9N8HH96_9STRA</name>
<evidence type="ECO:0000313" key="4">
    <source>
        <dbReference type="Proteomes" id="UP001153069"/>
    </source>
</evidence>
<dbReference type="EMBL" id="CAICTM010000691">
    <property type="protein sequence ID" value="CAB9515063.1"/>
    <property type="molecule type" value="Genomic_DNA"/>
</dbReference>
<dbReference type="PANTHER" id="PTHR12286">
    <property type="entry name" value="SACCHAROPINE DEHYDROGENASE-LIKE OXIDOREDUCTASE"/>
    <property type="match status" value="1"/>
</dbReference>
<proteinExistence type="inferred from homology"/>
<dbReference type="InterPro" id="IPR051276">
    <property type="entry name" value="Saccharopine_DH-like_oxidrdct"/>
</dbReference>
<dbReference type="AlphaFoldDB" id="A0A9N8HH96"/>
<dbReference type="GO" id="GO:0005886">
    <property type="term" value="C:plasma membrane"/>
    <property type="evidence" value="ECO:0007669"/>
    <property type="project" value="TreeGrafter"/>
</dbReference>